<keyword evidence="2 8" id="KW-0813">Transport</keyword>
<evidence type="ECO:0000259" key="11">
    <source>
        <dbReference type="Pfam" id="PF07885"/>
    </source>
</evidence>
<feature type="transmembrane region" description="Helical" evidence="10">
    <location>
        <begin position="47"/>
        <end position="69"/>
    </location>
</feature>
<feature type="region of interest" description="Disordered" evidence="9">
    <location>
        <begin position="315"/>
        <end position="360"/>
    </location>
</feature>
<evidence type="ECO:0000313" key="13">
    <source>
        <dbReference type="WBParaSite" id="PDA_v2.g17923.t1"/>
    </source>
</evidence>
<feature type="compositionally biased region" description="Acidic residues" evidence="9">
    <location>
        <begin position="316"/>
        <end position="327"/>
    </location>
</feature>
<evidence type="ECO:0000256" key="10">
    <source>
        <dbReference type="SAM" id="Phobius"/>
    </source>
</evidence>
<keyword evidence="5 8" id="KW-0406">Ion transport</keyword>
<dbReference type="WBParaSite" id="PDA_v2.g17923.t1">
    <property type="protein sequence ID" value="PDA_v2.g17923.t1"/>
    <property type="gene ID" value="PDA_v2.g17923"/>
</dbReference>
<dbReference type="PRINTS" id="PR01333">
    <property type="entry name" value="2POREKCHANEL"/>
</dbReference>
<accession>A0A914PPG4</accession>
<dbReference type="GO" id="GO:0015271">
    <property type="term" value="F:outward rectifier potassium channel activity"/>
    <property type="evidence" value="ECO:0007669"/>
    <property type="project" value="TreeGrafter"/>
</dbReference>
<dbReference type="InterPro" id="IPR003280">
    <property type="entry name" value="2pore_dom_K_chnl"/>
</dbReference>
<feature type="compositionally biased region" description="Pro residues" evidence="9">
    <location>
        <begin position="328"/>
        <end position="342"/>
    </location>
</feature>
<dbReference type="Pfam" id="PF07885">
    <property type="entry name" value="Ion_trans_2"/>
    <property type="match status" value="1"/>
</dbReference>
<keyword evidence="4 10" id="KW-1133">Transmembrane helix</keyword>
<dbReference type="SUPFAM" id="SSF81324">
    <property type="entry name" value="Voltage-gated potassium channels"/>
    <property type="match status" value="1"/>
</dbReference>
<comment type="subcellular location">
    <subcellularLocation>
        <location evidence="1">Membrane</location>
        <topology evidence="1">Multi-pass membrane protein</topology>
    </subcellularLocation>
</comment>
<dbReference type="InterPro" id="IPR013099">
    <property type="entry name" value="K_chnl_dom"/>
</dbReference>
<dbReference type="GO" id="GO:0005886">
    <property type="term" value="C:plasma membrane"/>
    <property type="evidence" value="ECO:0007669"/>
    <property type="project" value="TreeGrafter"/>
</dbReference>
<keyword evidence="12" id="KW-1185">Reference proteome</keyword>
<evidence type="ECO:0000256" key="7">
    <source>
        <dbReference type="ARBA" id="ARBA00023303"/>
    </source>
</evidence>
<evidence type="ECO:0000256" key="3">
    <source>
        <dbReference type="ARBA" id="ARBA00022692"/>
    </source>
</evidence>
<dbReference type="PANTHER" id="PTHR11003:SF324">
    <property type="entry name" value="POTASSIUM CHANNEL DOMAIN-CONTAINING PROTEIN"/>
    <property type="match status" value="1"/>
</dbReference>
<keyword evidence="7 8" id="KW-0407">Ion channel</keyword>
<reference evidence="13" key="1">
    <citation type="submission" date="2022-11" db="UniProtKB">
        <authorList>
            <consortium name="WormBaseParasite"/>
        </authorList>
    </citation>
    <scope>IDENTIFICATION</scope>
</reference>
<feature type="compositionally biased region" description="Basic and acidic residues" evidence="9">
    <location>
        <begin position="200"/>
        <end position="211"/>
    </location>
</feature>
<feature type="domain" description="Potassium channel" evidence="11">
    <location>
        <begin position="8"/>
        <end position="69"/>
    </location>
</feature>
<name>A0A914PPG4_9BILA</name>
<evidence type="ECO:0000313" key="12">
    <source>
        <dbReference type="Proteomes" id="UP000887578"/>
    </source>
</evidence>
<protein>
    <submittedName>
        <fullName evidence="13">Potassium channel domain-containing protein</fullName>
    </submittedName>
</protein>
<evidence type="ECO:0000256" key="4">
    <source>
        <dbReference type="ARBA" id="ARBA00022989"/>
    </source>
</evidence>
<evidence type="ECO:0000256" key="6">
    <source>
        <dbReference type="ARBA" id="ARBA00023136"/>
    </source>
</evidence>
<proteinExistence type="inferred from homology"/>
<keyword evidence="3 8" id="KW-0812">Transmembrane</keyword>
<evidence type="ECO:0000256" key="5">
    <source>
        <dbReference type="ARBA" id="ARBA00023065"/>
    </source>
</evidence>
<dbReference type="AlphaFoldDB" id="A0A914PPG4"/>
<sequence length="360" mass="40421">MGFISPLKTQKKQWNFFGGLYYAGTLYTTIGYGDIAAKTTAGRVMTIFYSLLGVPLLIIALEGFGNALFRGMQYVWSKYVKFLSKSVRHASTRKISVITSKTGDQFANVLEKYSSRSSKEEPDALLPLEMAICFLVVWILIGLGDVTLEPKTAVINFLLIFGGLSVVSVSLKVIQMHIESVFVGIVQSIEQDFKNNLTSERRKSIGTDKPRSSLTNGSGGGETTILLIPDGERRNNINNIGNGELADDGIKRYEKEMTTGQKMWLKLMSNHQKKLLNEKFTERSKMRSKGTQTDIRKTSMLVQTEEYMFKNWMDEMAIESSEEEEEPPAPVGKPGHGPPRPKPLFNSAKKRRKLYIYNAD</sequence>
<dbReference type="GO" id="GO:0030322">
    <property type="term" value="P:stabilization of membrane potential"/>
    <property type="evidence" value="ECO:0007669"/>
    <property type="project" value="TreeGrafter"/>
</dbReference>
<dbReference type="PANTHER" id="PTHR11003">
    <property type="entry name" value="POTASSIUM CHANNEL, SUBFAMILY K"/>
    <property type="match status" value="1"/>
</dbReference>
<dbReference type="GO" id="GO:0022841">
    <property type="term" value="F:potassium ion leak channel activity"/>
    <property type="evidence" value="ECO:0007669"/>
    <property type="project" value="TreeGrafter"/>
</dbReference>
<keyword evidence="6 10" id="KW-0472">Membrane</keyword>
<feature type="region of interest" description="Disordered" evidence="9">
    <location>
        <begin position="200"/>
        <end position="223"/>
    </location>
</feature>
<evidence type="ECO:0000256" key="9">
    <source>
        <dbReference type="SAM" id="MobiDB-lite"/>
    </source>
</evidence>
<feature type="transmembrane region" description="Helical" evidence="10">
    <location>
        <begin position="153"/>
        <end position="174"/>
    </location>
</feature>
<feature type="transmembrane region" description="Helical" evidence="10">
    <location>
        <begin position="124"/>
        <end position="141"/>
    </location>
</feature>
<dbReference type="Gene3D" id="1.10.287.70">
    <property type="match status" value="1"/>
</dbReference>
<evidence type="ECO:0000256" key="2">
    <source>
        <dbReference type="ARBA" id="ARBA00022448"/>
    </source>
</evidence>
<organism evidence="12 13">
    <name type="scientific">Panagrolaimus davidi</name>
    <dbReference type="NCBI Taxonomy" id="227884"/>
    <lineage>
        <taxon>Eukaryota</taxon>
        <taxon>Metazoa</taxon>
        <taxon>Ecdysozoa</taxon>
        <taxon>Nematoda</taxon>
        <taxon>Chromadorea</taxon>
        <taxon>Rhabditida</taxon>
        <taxon>Tylenchina</taxon>
        <taxon>Panagrolaimomorpha</taxon>
        <taxon>Panagrolaimoidea</taxon>
        <taxon>Panagrolaimidae</taxon>
        <taxon>Panagrolaimus</taxon>
    </lineage>
</organism>
<feature type="transmembrane region" description="Helical" evidence="10">
    <location>
        <begin position="14"/>
        <end position="35"/>
    </location>
</feature>
<comment type="similarity">
    <text evidence="8">Belongs to the two pore domain potassium channel (TC 1.A.1.8) family.</text>
</comment>
<dbReference type="Proteomes" id="UP000887578">
    <property type="component" value="Unplaced"/>
</dbReference>
<evidence type="ECO:0000256" key="1">
    <source>
        <dbReference type="ARBA" id="ARBA00004141"/>
    </source>
</evidence>
<evidence type="ECO:0000256" key="8">
    <source>
        <dbReference type="RuleBase" id="RU003857"/>
    </source>
</evidence>